<dbReference type="Proteomes" id="UP001431783">
    <property type="component" value="Unassembled WGS sequence"/>
</dbReference>
<dbReference type="Gene3D" id="3.40.390.10">
    <property type="entry name" value="Collagenase (Catalytic Domain)"/>
    <property type="match status" value="1"/>
</dbReference>
<organism evidence="1 2">
    <name type="scientific">Henosepilachna vigintioctopunctata</name>
    <dbReference type="NCBI Taxonomy" id="420089"/>
    <lineage>
        <taxon>Eukaryota</taxon>
        <taxon>Metazoa</taxon>
        <taxon>Ecdysozoa</taxon>
        <taxon>Arthropoda</taxon>
        <taxon>Hexapoda</taxon>
        <taxon>Insecta</taxon>
        <taxon>Pterygota</taxon>
        <taxon>Neoptera</taxon>
        <taxon>Endopterygota</taxon>
        <taxon>Coleoptera</taxon>
        <taxon>Polyphaga</taxon>
        <taxon>Cucujiformia</taxon>
        <taxon>Coccinelloidea</taxon>
        <taxon>Coccinellidae</taxon>
        <taxon>Epilachninae</taxon>
        <taxon>Epilachnini</taxon>
        <taxon>Henosepilachna</taxon>
    </lineage>
</organism>
<name>A0AAW1TPW8_9CUCU</name>
<protein>
    <submittedName>
        <fullName evidence="1">Uncharacterized protein</fullName>
    </submittedName>
</protein>
<dbReference type="InterPro" id="IPR024079">
    <property type="entry name" value="MetalloPept_cat_dom_sf"/>
</dbReference>
<dbReference type="AlphaFoldDB" id="A0AAW1TPW8"/>
<gene>
    <name evidence="1" type="ORF">WA026_007948</name>
</gene>
<dbReference type="EMBL" id="JARQZJ010000003">
    <property type="protein sequence ID" value="KAK9870382.1"/>
    <property type="molecule type" value="Genomic_DNA"/>
</dbReference>
<proteinExistence type="predicted"/>
<keyword evidence="2" id="KW-1185">Reference proteome</keyword>
<dbReference type="InterPro" id="IPR000718">
    <property type="entry name" value="Peptidase_M13"/>
</dbReference>
<evidence type="ECO:0000313" key="2">
    <source>
        <dbReference type="Proteomes" id="UP001431783"/>
    </source>
</evidence>
<dbReference type="GO" id="GO:0004222">
    <property type="term" value="F:metalloendopeptidase activity"/>
    <property type="evidence" value="ECO:0007669"/>
    <property type="project" value="InterPro"/>
</dbReference>
<evidence type="ECO:0000313" key="1">
    <source>
        <dbReference type="EMBL" id="KAK9870382.1"/>
    </source>
</evidence>
<sequence>MQYGVELEEQAKERFKEFSDESRDTVTLSDPISFGDRKFHFRLNNALSQNERIAEKTAFRLLEETFNDLKIDERLPWIPENSTEIRIFLLAVTQEFCKKMSLMDFTIQAIESSVLPPQFRIENILSNSENF</sequence>
<dbReference type="GO" id="GO:0006508">
    <property type="term" value="P:proteolysis"/>
    <property type="evidence" value="ECO:0007669"/>
    <property type="project" value="InterPro"/>
</dbReference>
<accession>A0AAW1TPW8</accession>
<dbReference type="PROSITE" id="PS51885">
    <property type="entry name" value="NEPRILYSIN"/>
    <property type="match status" value="1"/>
</dbReference>
<comment type="caution">
    <text evidence="1">The sequence shown here is derived from an EMBL/GenBank/DDBJ whole genome shotgun (WGS) entry which is preliminary data.</text>
</comment>
<reference evidence="1 2" key="1">
    <citation type="submission" date="2023-03" db="EMBL/GenBank/DDBJ databases">
        <title>Genome insight into feeding habits of ladybird beetles.</title>
        <authorList>
            <person name="Li H.-S."/>
            <person name="Huang Y.-H."/>
            <person name="Pang H."/>
        </authorList>
    </citation>
    <scope>NUCLEOTIDE SEQUENCE [LARGE SCALE GENOMIC DNA]</scope>
    <source>
        <strain evidence="1">SYSU_2023b</strain>
        <tissue evidence="1">Whole body</tissue>
    </source>
</reference>